<sequence length="172" mass="20198">MDHDTHSRKELHMCTRRHQRRIIRTQTERERQHQKCNVDMSNNVLSNISSEPLQALFILSCDHDAEPLDYIATEQYDHNENEQFDCNDADDLELNNVEDHKVDEFPRNYSHESDDEPIDHDIDELEAEVIDHDTENTLKDDLAQWASKYKIHHNACDEIRLGGANYACVKRG</sequence>
<evidence type="ECO:0000313" key="1">
    <source>
        <dbReference type="EMBL" id="KAK0165592.1"/>
    </source>
</evidence>
<dbReference type="AlphaFoldDB" id="A0AA39F9S5"/>
<dbReference type="Proteomes" id="UP001168990">
    <property type="component" value="Unassembled WGS sequence"/>
</dbReference>
<comment type="caution">
    <text evidence="1">The sequence shown here is derived from an EMBL/GenBank/DDBJ whole genome shotgun (WGS) entry which is preliminary data.</text>
</comment>
<accession>A0AA39F9S5</accession>
<dbReference type="EMBL" id="JAQQBS010001422">
    <property type="protein sequence ID" value="KAK0165592.1"/>
    <property type="molecule type" value="Genomic_DNA"/>
</dbReference>
<protein>
    <submittedName>
        <fullName evidence="1">Uncharacterized protein</fullName>
    </submittedName>
</protein>
<organism evidence="1 2">
    <name type="scientific">Microctonus aethiopoides</name>
    <dbReference type="NCBI Taxonomy" id="144406"/>
    <lineage>
        <taxon>Eukaryota</taxon>
        <taxon>Metazoa</taxon>
        <taxon>Ecdysozoa</taxon>
        <taxon>Arthropoda</taxon>
        <taxon>Hexapoda</taxon>
        <taxon>Insecta</taxon>
        <taxon>Pterygota</taxon>
        <taxon>Neoptera</taxon>
        <taxon>Endopterygota</taxon>
        <taxon>Hymenoptera</taxon>
        <taxon>Apocrita</taxon>
        <taxon>Ichneumonoidea</taxon>
        <taxon>Braconidae</taxon>
        <taxon>Euphorinae</taxon>
        <taxon>Microctonus</taxon>
    </lineage>
</organism>
<proteinExistence type="predicted"/>
<gene>
    <name evidence="1" type="ORF">PV328_004096</name>
</gene>
<evidence type="ECO:0000313" key="2">
    <source>
        <dbReference type="Proteomes" id="UP001168990"/>
    </source>
</evidence>
<reference evidence="1" key="2">
    <citation type="submission" date="2023-03" db="EMBL/GenBank/DDBJ databases">
        <authorList>
            <person name="Inwood S.N."/>
            <person name="Skelly J.G."/>
            <person name="Guhlin J."/>
            <person name="Harrop T.W.R."/>
            <person name="Goldson S.G."/>
            <person name="Dearden P.K."/>
        </authorList>
    </citation>
    <scope>NUCLEOTIDE SEQUENCE</scope>
    <source>
        <strain evidence="1">Irish</strain>
        <tissue evidence="1">Whole body</tissue>
    </source>
</reference>
<name>A0AA39F9S5_9HYME</name>
<keyword evidence="2" id="KW-1185">Reference proteome</keyword>
<reference evidence="1" key="1">
    <citation type="journal article" date="2023" name="bioRxiv">
        <title>Scaffold-level genome assemblies of two parasitoid biocontrol wasps reveal the parthenogenesis mechanism and an associated novel virus.</title>
        <authorList>
            <person name="Inwood S."/>
            <person name="Skelly J."/>
            <person name="Guhlin J."/>
            <person name="Harrop T."/>
            <person name="Goldson S."/>
            <person name="Dearden P."/>
        </authorList>
    </citation>
    <scope>NUCLEOTIDE SEQUENCE</scope>
    <source>
        <strain evidence="1">Irish</strain>
        <tissue evidence="1">Whole body</tissue>
    </source>
</reference>